<dbReference type="Pfam" id="PF00652">
    <property type="entry name" value="Ricin_B_lectin"/>
    <property type="match status" value="1"/>
</dbReference>
<name>A0A834R2H6_SARSC</name>
<evidence type="ECO:0000259" key="17">
    <source>
        <dbReference type="SMART" id="SM00458"/>
    </source>
</evidence>
<evidence type="ECO:0000313" key="20">
    <source>
        <dbReference type="Proteomes" id="UP000070412"/>
    </source>
</evidence>
<organism evidence="18">
    <name type="scientific">Sarcoptes scabiei</name>
    <name type="common">Itch mite</name>
    <name type="synonym">Acarus scabiei</name>
    <dbReference type="NCBI Taxonomy" id="52283"/>
    <lineage>
        <taxon>Eukaryota</taxon>
        <taxon>Metazoa</taxon>
        <taxon>Ecdysozoa</taxon>
        <taxon>Arthropoda</taxon>
        <taxon>Chelicerata</taxon>
        <taxon>Arachnida</taxon>
        <taxon>Acari</taxon>
        <taxon>Acariformes</taxon>
        <taxon>Sarcoptiformes</taxon>
        <taxon>Astigmata</taxon>
        <taxon>Psoroptidia</taxon>
        <taxon>Sarcoptoidea</taxon>
        <taxon>Sarcoptidae</taxon>
        <taxon>Sarcoptinae</taxon>
        <taxon>Sarcoptes</taxon>
    </lineage>
</organism>
<gene>
    <name evidence="18" type="ORF">SSS_8454</name>
</gene>
<dbReference type="Gene3D" id="3.90.550.10">
    <property type="entry name" value="Spore Coat Polysaccharide Biosynthesis Protein SpsA, Chain A"/>
    <property type="match status" value="1"/>
</dbReference>
<keyword evidence="7 16" id="KW-0812">Transmembrane</keyword>
<evidence type="ECO:0000256" key="12">
    <source>
        <dbReference type="ARBA" id="ARBA00023034"/>
    </source>
</evidence>
<dbReference type="EMBL" id="WVUK01000064">
    <property type="protein sequence ID" value="KAF7489669.1"/>
    <property type="molecule type" value="Genomic_DNA"/>
</dbReference>
<dbReference type="Proteomes" id="UP000070412">
    <property type="component" value="Unassembled WGS sequence"/>
</dbReference>
<dbReference type="InterPro" id="IPR035992">
    <property type="entry name" value="Ricin_B-like_lectins"/>
</dbReference>
<keyword evidence="12 16" id="KW-0333">Golgi apparatus</keyword>
<evidence type="ECO:0000313" key="19">
    <source>
        <dbReference type="EnsemblMetazoa" id="KAF7489669.1"/>
    </source>
</evidence>
<dbReference type="InterPro" id="IPR001173">
    <property type="entry name" value="Glyco_trans_2-like"/>
</dbReference>
<keyword evidence="14 16" id="KW-1015">Disulfide bond</keyword>
<dbReference type="PANTHER" id="PTHR11675">
    <property type="entry name" value="N-ACETYLGALACTOSAMINYLTRANSFERASE"/>
    <property type="match status" value="1"/>
</dbReference>
<feature type="domain" description="Ricin B lectin" evidence="17">
    <location>
        <begin position="589"/>
        <end position="719"/>
    </location>
</feature>
<evidence type="ECO:0000256" key="7">
    <source>
        <dbReference type="ARBA" id="ARBA00022692"/>
    </source>
</evidence>
<evidence type="ECO:0000256" key="2">
    <source>
        <dbReference type="ARBA" id="ARBA00004323"/>
    </source>
</evidence>
<dbReference type="InterPro" id="IPR045885">
    <property type="entry name" value="GalNAc-T"/>
</dbReference>
<dbReference type="InterPro" id="IPR029044">
    <property type="entry name" value="Nucleotide-diphossugar_trans"/>
</dbReference>
<accession>A0A834R2H6</accession>
<dbReference type="SMART" id="SM00458">
    <property type="entry name" value="RICIN"/>
    <property type="match status" value="1"/>
</dbReference>
<protein>
    <recommendedName>
        <fullName evidence="16">Polypeptide N-acetylgalactosaminyltransferase</fullName>
        <ecNumber evidence="16">2.4.1.-</ecNumber>
    </recommendedName>
    <alternativeName>
        <fullName evidence="16">Protein-UDP acetylgalactosaminyltransferase</fullName>
    </alternativeName>
</protein>
<dbReference type="InterPro" id="IPR000772">
    <property type="entry name" value="Ricin_B_lectin"/>
</dbReference>
<evidence type="ECO:0000256" key="16">
    <source>
        <dbReference type="RuleBase" id="RU361242"/>
    </source>
</evidence>
<dbReference type="GO" id="GO:0004653">
    <property type="term" value="F:polypeptide N-acetylgalactosaminyltransferase activity"/>
    <property type="evidence" value="ECO:0007669"/>
    <property type="project" value="UniProtKB-ARBA"/>
</dbReference>
<dbReference type="Pfam" id="PF00535">
    <property type="entry name" value="Glycos_transf_2"/>
    <property type="match status" value="1"/>
</dbReference>
<evidence type="ECO:0000256" key="4">
    <source>
        <dbReference type="ARBA" id="ARBA00005680"/>
    </source>
</evidence>
<keyword evidence="20" id="KW-1185">Reference proteome</keyword>
<evidence type="ECO:0000256" key="8">
    <source>
        <dbReference type="ARBA" id="ARBA00022723"/>
    </source>
</evidence>
<dbReference type="GO" id="GO:0006493">
    <property type="term" value="P:protein O-linked glycosylation"/>
    <property type="evidence" value="ECO:0007669"/>
    <property type="project" value="UniProtKB-ARBA"/>
</dbReference>
<dbReference type="AlphaFoldDB" id="A0A834R2H6"/>
<comment type="similarity">
    <text evidence="4 16">Belongs to the glycosyltransferase 2 family. GalNAc-T subfamily.</text>
</comment>
<feature type="transmembrane region" description="Helical" evidence="16">
    <location>
        <begin position="84"/>
        <end position="101"/>
    </location>
</feature>
<keyword evidence="13 16" id="KW-0472">Membrane</keyword>
<dbReference type="GO" id="GO:0000139">
    <property type="term" value="C:Golgi membrane"/>
    <property type="evidence" value="ECO:0007669"/>
    <property type="project" value="UniProtKB-SubCell"/>
</dbReference>
<reference evidence="19" key="3">
    <citation type="submission" date="2022-06" db="UniProtKB">
        <authorList>
            <consortium name="EnsemblMetazoa"/>
        </authorList>
    </citation>
    <scope>IDENTIFICATION</scope>
</reference>
<keyword evidence="6 16" id="KW-0808">Transferase</keyword>
<dbReference type="GO" id="GO:0046872">
    <property type="term" value="F:metal ion binding"/>
    <property type="evidence" value="ECO:0007669"/>
    <property type="project" value="UniProtKB-KW"/>
</dbReference>
<evidence type="ECO:0000313" key="18">
    <source>
        <dbReference type="EMBL" id="KAF7489669.1"/>
    </source>
</evidence>
<dbReference type="SUPFAM" id="SSF50370">
    <property type="entry name" value="Ricin B-like lectins"/>
    <property type="match status" value="1"/>
</dbReference>
<dbReference type="OrthoDB" id="330637at2759"/>
<proteinExistence type="inferred from homology"/>
<keyword evidence="11 16" id="KW-1133">Transmembrane helix</keyword>
<evidence type="ECO:0000256" key="11">
    <source>
        <dbReference type="ARBA" id="ARBA00022989"/>
    </source>
</evidence>
<evidence type="ECO:0000256" key="10">
    <source>
        <dbReference type="ARBA" id="ARBA00022968"/>
    </source>
</evidence>
<keyword evidence="5 16" id="KW-0328">Glycosyltransferase</keyword>
<dbReference type="PANTHER" id="PTHR11675:SF118">
    <property type="entry name" value="POLYPEPTIDE N-ACETYLGALACTOSAMINYLTRANSFERASE 3"/>
    <property type="match status" value="1"/>
</dbReference>
<dbReference type="GO" id="GO:0030246">
    <property type="term" value="F:carbohydrate binding"/>
    <property type="evidence" value="ECO:0007669"/>
    <property type="project" value="UniProtKB-KW"/>
</dbReference>
<dbReference type="EnsemblMetazoa" id="SSS_8454s_mrna">
    <property type="protein sequence ID" value="KAF7489669.1"/>
    <property type="gene ID" value="SSS_8454"/>
</dbReference>
<dbReference type="Gene3D" id="2.80.10.50">
    <property type="match status" value="1"/>
</dbReference>
<dbReference type="PROSITE" id="PS50231">
    <property type="entry name" value="RICIN_B_LECTIN"/>
    <property type="match status" value="1"/>
</dbReference>
<dbReference type="CDD" id="cd02510">
    <property type="entry name" value="pp-GalNAc-T"/>
    <property type="match status" value="1"/>
</dbReference>
<evidence type="ECO:0000256" key="14">
    <source>
        <dbReference type="ARBA" id="ARBA00023157"/>
    </source>
</evidence>
<keyword evidence="8" id="KW-0479">Metal-binding</keyword>
<keyword evidence="9 16" id="KW-0430">Lectin</keyword>
<evidence type="ECO:0000256" key="15">
    <source>
        <dbReference type="ARBA" id="ARBA00023211"/>
    </source>
</evidence>
<comment type="subcellular location">
    <subcellularLocation>
        <location evidence="2 16">Golgi apparatus membrane</location>
        <topology evidence="2 16">Single-pass type II membrane protein</topology>
    </subcellularLocation>
</comment>
<reference evidence="18" key="2">
    <citation type="submission" date="2020-01" db="EMBL/GenBank/DDBJ databases">
        <authorList>
            <person name="Korhonen P.K.K."/>
            <person name="Guangxu M.G."/>
            <person name="Wang T.W."/>
            <person name="Stroehlein A.J.S."/>
            <person name="Young N.D."/>
            <person name="Ang C.-S.A."/>
            <person name="Fernando D.W.F."/>
            <person name="Lu H.L."/>
            <person name="Taylor S.T."/>
            <person name="Ehtesham M.E.M."/>
            <person name="Najaraj S.H.N."/>
            <person name="Harsha G.H.G."/>
            <person name="Madugundu A.M."/>
            <person name="Renuse S.R."/>
            <person name="Holt D.H."/>
            <person name="Pandey A.P."/>
            <person name="Papenfuss A.P."/>
            <person name="Gasser R.B.G."/>
            <person name="Fischer K.F."/>
        </authorList>
    </citation>
    <scope>NUCLEOTIDE SEQUENCE</scope>
    <source>
        <strain evidence="18">SSS_KF_BRIS2020</strain>
    </source>
</reference>
<dbReference type="SUPFAM" id="SSF53448">
    <property type="entry name" value="Nucleotide-diphospho-sugar transferases"/>
    <property type="match status" value="1"/>
</dbReference>
<keyword evidence="10" id="KW-0735">Signal-anchor</keyword>
<evidence type="ECO:0000256" key="6">
    <source>
        <dbReference type="ARBA" id="ARBA00022679"/>
    </source>
</evidence>
<dbReference type="EC" id="2.4.1.-" evidence="16"/>
<evidence type="ECO:0000256" key="13">
    <source>
        <dbReference type="ARBA" id="ARBA00023136"/>
    </source>
</evidence>
<reference evidence="20" key="1">
    <citation type="journal article" date="2020" name="PLoS Negl. Trop. Dis.">
        <title>High-quality nuclear genome for Sarcoptes scabiei-A critical resource for a neglected parasite.</title>
        <authorList>
            <person name="Korhonen P.K."/>
            <person name="Gasser R.B."/>
            <person name="Ma G."/>
            <person name="Wang T."/>
            <person name="Stroehlein A.J."/>
            <person name="Young N.D."/>
            <person name="Ang C.S."/>
            <person name="Fernando D.D."/>
            <person name="Lu H.C."/>
            <person name="Taylor S."/>
            <person name="Reynolds S.L."/>
            <person name="Mofiz E."/>
            <person name="Najaraj S.H."/>
            <person name="Gowda H."/>
            <person name="Madugundu A."/>
            <person name="Renuse S."/>
            <person name="Holt D."/>
            <person name="Pandey A."/>
            <person name="Papenfuss A.T."/>
            <person name="Fischer K."/>
        </authorList>
    </citation>
    <scope>NUCLEOTIDE SEQUENCE [LARGE SCALE GENOMIC DNA]</scope>
</reference>
<evidence type="ECO:0000256" key="3">
    <source>
        <dbReference type="ARBA" id="ARBA00004922"/>
    </source>
</evidence>
<dbReference type="UniPathway" id="UPA00378"/>
<evidence type="ECO:0000256" key="5">
    <source>
        <dbReference type="ARBA" id="ARBA00022676"/>
    </source>
</evidence>
<comment type="pathway">
    <text evidence="3 16">Protein modification; protein glycosylation.</text>
</comment>
<keyword evidence="15 16" id="KW-0464">Manganese</keyword>
<evidence type="ECO:0000256" key="9">
    <source>
        <dbReference type="ARBA" id="ARBA00022734"/>
    </source>
</evidence>
<sequence>MVERWKQRTTILIKQLFNVFEKKYRRYAPLIFNEKFQQNHHYNQHRKEEQKWFNKIPFDGMRNNTRVLHRNICFVSKSCRKRRWLTIMILLITLIVYFKSINDVVWKSNNKSLRQRQQLKNDDKKNDATWNVSLSLIERLKHRKRITNADLDQNHRHRSHGIHIVVGQYAGKSLPWLRNQFNLTRDLLDSNNYSPIPDFGENGEPVLIPKSLRAKAKRLFQINQFNLMASDLISLNRSLPDVRKKSCLNKRYDVERLPSTSIIIVFHNEAWSTLVRTVHSVIIRSPRTLIKEIILVDDASQRSFLQKSLDDYMLRLSSETEIEIKILRSKIRIGLIKARLIGANHSSGEILTFLDAHCETTEGWLEPLLNRIHQSPKSAVCPIIDIISDQNFAYIQSFQAHWGAMNWALNFRWFSIGRKELRQTFSVGNRAKRSSLETFRTPIMAGGLFSIRRDFFYDIGTYDSHLEVWGGENIEMSLRIWQCGGRIEIVTCSHVGHIFRNSSPYSFGKKEVADVLYSNLVRVAEVWLDEWKHLFYKLNPIAQKLLRDNKDEILVSIDERHQLRNRLRCHSFEWYLTNIWPENFFPNKNQSFGQIRNAFTKDCLQRPSNGPNPIGKVKMAQCSIELYGPQAFVISKPEQIDSIRTDESVCLDVSSRKPSTPVILIACSQMERQKWQYKLETSQIIHLRSKLCLTLDRTKSQLIIDECSTRNRKQQWEIIEQIWYRS</sequence>
<dbReference type="FunFam" id="3.90.550.10:FF:000021">
    <property type="entry name" value="Polypeptide N-acetylgalactosaminyltransferase"/>
    <property type="match status" value="1"/>
</dbReference>
<comment type="cofactor">
    <cofactor evidence="1 16">
        <name>Mn(2+)</name>
        <dbReference type="ChEBI" id="CHEBI:29035"/>
    </cofactor>
</comment>
<evidence type="ECO:0000256" key="1">
    <source>
        <dbReference type="ARBA" id="ARBA00001936"/>
    </source>
</evidence>